<feature type="transmembrane region" description="Helical" evidence="1">
    <location>
        <begin position="12"/>
        <end position="30"/>
    </location>
</feature>
<dbReference type="AlphaFoldDB" id="A0A376EKK9"/>
<evidence type="ECO:0000313" key="2">
    <source>
        <dbReference type="EMBL" id="STD09927.1"/>
    </source>
</evidence>
<name>A0A376EKK9_CHRCU</name>
<keyword evidence="1" id="KW-0812">Transmembrane</keyword>
<evidence type="ECO:0000313" key="3">
    <source>
        <dbReference type="Proteomes" id="UP000255224"/>
    </source>
</evidence>
<accession>A0A376EKK9</accession>
<dbReference type="RefSeq" id="WP_228426581.1">
    <property type="nucleotide sequence ID" value="NZ_CP033920.1"/>
</dbReference>
<keyword evidence="1" id="KW-0472">Membrane</keyword>
<reference evidence="2 3" key="1">
    <citation type="submission" date="2018-06" db="EMBL/GenBank/DDBJ databases">
        <authorList>
            <consortium name="Pathogen Informatics"/>
            <person name="Doyle S."/>
        </authorList>
    </citation>
    <scope>NUCLEOTIDE SEQUENCE [LARGE SCALE GENOMIC DNA]</scope>
    <source>
        <strain evidence="2 3">NCTC13533</strain>
    </source>
</reference>
<dbReference type="Proteomes" id="UP000255224">
    <property type="component" value="Unassembled WGS sequence"/>
</dbReference>
<organism evidence="2 3">
    <name type="scientific">Chryseobacterium carnipullorum</name>
    <dbReference type="NCBI Taxonomy" id="1124835"/>
    <lineage>
        <taxon>Bacteria</taxon>
        <taxon>Pseudomonadati</taxon>
        <taxon>Bacteroidota</taxon>
        <taxon>Flavobacteriia</taxon>
        <taxon>Flavobacteriales</taxon>
        <taxon>Weeksellaceae</taxon>
        <taxon>Chryseobacterium group</taxon>
        <taxon>Chryseobacterium</taxon>
    </lineage>
</organism>
<evidence type="ECO:0000256" key="1">
    <source>
        <dbReference type="SAM" id="Phobius"/>
    </source>
</evidence>
<keyword evidence="1" id="KW-1133">Transmembrane helix</keyword>
<gene>
    <name evidence="2" type="ORF">NCTC13533_04707</name>
</gene>
<dbReference type="EMBL" id="UFVQ01000003">
    <property type="protein sequence ID" value="STD09927.1"/>
    <property type="molecule type" value="Genomic_DNA"/>
</dbReference>
<protein>
    <submittedName>
        <fullName evidence="2">Uncharacterized protein</fullName>
    </submittedName>
</protein>
<sequence length="131" mass="15116">MSSIFVQQNRSLRFFISIFIIFTIALRPVLPLVNYAVNYDYIVKNLCENRNVPQSTCKGKCYVSKELAKTEKQSNNSQVIKISVLDVFVSHDPLSFFHHKESDTDAKAIHSDYTINHTSEYFSRIFHPPLA</sequence>
<proteinExistence type="predicted"/>